<dbReference type="HOGENOM" id="CLU_049438_0_0_11"/>
<dbReference type="PhylomeDB" id="Q2JBZ4"/>
<dbReference type="OrthoDB" id="1882482at2"/>
<dbReference type="InterPro" id="IPR007822">
    <property type="entry name" value="LANC-like"/>
</dbReference>
<dbReference type="eggNOG" id="COG4403">
    <property type="taxonomic scope" value="Bacteria"/>
</dbReference>
<dbReference type="SUPFAM" id="SSF158745">
    <property type="entry name" value="LanC-like"/>
    <property type="match status" value="1"/>
</dbReference>
<dbReference type="STRING" id="106370.Francci3_1822"/>
<keyword evidence="3" id="KW-1185">Reference proteome</keyword>
<dbReference type="KEGG" id="fra:Francci3_1822"/>
<evidence type="ECO:0000313" key="2">
    <source>
        <dbReference type="EMBL" id="ABD11198.1"/>
    </source>
</evidence>
<proteinExistence type="predicted"/>
<dbReference type="GO" id="GO:0046872">
    <property type="term" value="F:metal ion binding"/>
    <property type="evidence" value="ECO:0007669"/>
    <property type="project" value="UniProtKB-KW"/>
</dbReference>
<dbReference type="EMBL" id="CP000249">
    <property type="protein sequence ID" value="ABD11198.1"/>
    <property type="molecule type" value="Genomic_DNA"/>
</dbReference>
<sequence>MNPGTAEDTGRDTLSSRALAASAAIADQLADPAAVPRGPGRRRGQSLAGGAAGIALLHLERARTGHGDPAIANAWLRAATRDPASAGPNASLYFGAPTLAFVLDAAGRPDQLTQAVTTLDTATIAVTQRRLAAADARLRAGLRPPLAEFDLIRGLAGLGRYHLRRQHPIITDVLTHLVRLTQPPASGDGLPGWWTDLDPSGASSRDYPHGHGNAGMSHGIAACLALLALANSRGTEVDGHREAIERICAWLDGHQQPGIAGWPGIVTPTPGHDVRQQRLSWCYGTPGIARAYQLAGLATSDPRRCEKAETALHACLDDAARLELTTDIGLCHGLAGLVHTTSRVAADATTPELAQLLPTLVARLLDQYPTAPHDPELLDGLAGVALALHTAALGSAPVTGWDAALLLA</sequence>
<name>Q2JBZ4_FRACC</name>
<feature type="binding site" evidence="1">
    <location>
        <position position="332"/>
    </location>
    <ligand>
        <name>Zn(2+)</name>
        <dbReference type="ChEBI" id="CHEBI:29105"/>
    </ligand>
</feature>
<gene>
    <name evidence="2" type="ordered locus">Francci3_1822</name>
</gene>
<evidence type="ECO:0000313" key="3">
    <source>
        <dbReference type="Proteomes" id="UP000001937"/>
    </source>
</evidence>
<dbReference type="Proteomes" id="UP000001937">
    <property type="component" value="Chromosome"/>
</dbReference>
<dbReference type="GO" id="GO:0031179">
    <property type="term" value="P:peptide modification"/>
    <property type="evidence" value="ECO:0007669"/>
    <property type="project" value="InterPro"/>
</dbReference>
<dbReference type="PRINTS" id="PR01950">
    <property type="entry name" value="LANCSUPER"/>
</dbReference>
<keyword evidence="1" id="KW-0479">Metal-binding</keyword>
<organism evidence="2 3">
    <name type="scientific">Frankia casuarinae (strain DSM 45818 / CECT 9043 / HFP020203 / CcI3)</name>
    <dbReference type="NCBI Taxonomy" id="106370"/>
    <lineage>
        <taxon>Bacteria</taxon>
        <taxon>Bacillati</taxon>
        <taxon>Actinomycetota</taxon>
        <taxon>Actinomycetes</taxon>
        <taxon>Frankiales</taxon>
        <taxon>Frankiaceae</taxon>
        <taxon>Frankia</taxon>
    </lineage>
</organism>
<dbReference type="CDD" id="cd04793">
    <property type="entry name" value="LanC"/>
    <property type="match status" value="1"/>
</dbReference>
<dbReference type="AlphaFoldDB" id="Q2JBZ4"/>
<dbReference type="RefSeq" id="WP_011436258.1">
    <property type="nucleotide sequence ID" value="NC_007777.1"/>
</dbReference>
<dbReference type="InterPro" id="IPR033889">
    <property type="entry name" value="LanC"/>
</dbReference>
<accession>Q2JBZ4</accession>
<evidence type="ECO:0000256" key="1">
    <source>
        <dbReference type="PIRSR" id="PIRSR607822-1"/>
    </source>
</evidence>
<keyword evidence="1" id="KW-0862">Zinc</keyword>
<reference evidence="2 3" key="1">
    <citation type="journal article" date="2007" name="Genome Res.">
        <title>Genome characteristics of facultatively symbiotic Frankia sp. strains reflect host range and host plant biogeography.</title>
        <authorList>
            <person name="Normand P."/>
            <person name="Lapierre P."/>
            <person name="Tisa L.S."/>
            <person name="Gogarten J.P."/>
            <person name="Alloisio N."/>
            <person name="Bagnarol E."/>
            <person name="Bassi C.A."/>
            <person name="Berry A.M."/>
            <person name="Bickhart D.M."/>
            <person name="Choisne N."/>
            <person name="Couloux A."/>
            <person name="Cournoyer B."/>
            <person name="Cruveiller S."/>
            <person name="Daubin V."/>
            <person name="Demange N."/>
            <person name="Francino M.P."/>
            <person name="Goltsman E."/>
            <person name="Huang Y."/>
            <person name="Kopp O.R."/>
            <person name="Labarre L."/>
            <person name="Lapidus A."/>
            <person name="Lavire C."/>
            <person name="Marechal J."/>
            <person name="Martinez M."/>
            <person name="Mastronunzio J.E."/>
            <person name="Mullin B.C."/>
            <person name="Niemann J."/>
            <person name="Pujic P."/>
            <person name="Rawnsley T."/>
            <person name="Rouy Z."/>
            <person name="Schenowitz C."/>
            <person name="Sellstedt A."/>
            <person name="Tavares F."/>
            <person name="Tomkins J.P."/>
            <person name="Vallenet D."/>
            <person name="Valverde C."/>
            <person name="Wall L.G."/>
            <person name="Wang Y."/>
            <person name="Medigue C."/>
            <person name="Benson D.R."/>
        </authorList>
    </citation>
    <scope>NUCLEOTIDE SEQUENCE [LARGE SCALE GENOMIC DNA]</scope>
    <source>
        <strain evidence="3">DSM 45818 / CECT 9043 / CcI3</strain>
    </source>
</reference>
<evidence type="ECO:0008006" key="4">
    <source>
        <dbReference type="Google" id="ProtNLM"/>
    </source>
</evidence>
<feature type="binding site" evidence="1">
    <location>
        <position position="282"/>
    </location>
    <ligand>
        <name>Zn(2+)</name>
        <dbReference type="ChEBI" id="CHEBI:29105"/>
    </ligand>
</feature>
<dbReference type="Pfam" id="PF05147">
    <property type="entry name" value="LANC_like"/>
    <property type="match status" value="1"/>
</dbReference>
<protein>
    <recommendedName>
        <fullName evidence="4">Lanthionine synthetase C-like</fullName>
    </recommendedName>
</protein>
<feature type="binding site" evidence="1">
    <location>
        <position position="331"/>
    </location>
    <ligand>
        <name>Zn(2+)</name>
        <dbReference type="ChEBI" id="CHEBI:29105"/>
    </ligand>
</feature>
<dbReference type="SMART" id="SM01260">
    <property type="entry name" value="LANC_like"/>
    <property type="match status" value="1"/>
</dbReference>
<dbReference type="PRINTS" id="PR01955">
    <property type="entry name" value="LANCFRANKIA"/>
</dbReference>
<dbReference type="Gene3D" id="1.50.10.20">
    <property type="match status" value="1"/>
</dbReference>